<dbReference type="Gene3D" id="3.40.50.720">
    <property type="entry name" value="NAD(P)-binding Rossmann-like Domain"/>
    <property type="match status" value="1"/>
</dbReference>
<dbReference type="Gene3D" id="3.90.180.10">
    <property type="entry name" value="Medium-chain alcohol dehydrogenases, catalytic domain"/>
    <property type="match status" value="1"/>
</dbReference>
<sequence length="65" mass="7206">MRGFIVGDPGMGDKYSREHQENDQQWTKDGSFKAPTHETERIGNAADGLIGIFYGSNMGKAVLKF</sequence>
<name>A0A5N6UNJ3_ASPTM</name>
<dbReference type="OrthoDB" id="809632at2759"/>
<evidence type="ECO:0000313" key="2">
    <source>
        <dbReference type="EMBL" id="KAE8160194.1"/>
    </source>
</evidence>
<proteinExistence type="predicted"/>
<reference evidence="2 3" key="1">
    <citation type="submission" date="2019-04" db="EMBL/GenBank/DDBJ databases">
        <title>Friends and foes A comparative genomics study of 23 Aspergillus species from section Flavi.</title>
        <authorList>
            <consortium name="DOE Joint Genome Institute"/>
            <person name="Kjaerbolling I."/>
            <person name="Vesth T."/>
            <person name="Frisvad J.C."/>
            <person name="Nybo J.L."/>
            <person name="Theobald S."/>
            <person name="Kildgaard S."/>
            <person name="Isbrandt T."/>
            <person name="Kuo A."/>
            <person name="Sato A."/>
            <person name="Lyhne E.K."/>
            <person name="Kogle M.E."/>
            <person name="Wiebenga A."/>
            <person name="Kun R.S."/>
            <person name="Lubbers R.J."/>
            <person name="Makela M.R."/>
            <person name="Barry K."/>
            <person name="Chovatia M."/>
            <person name="Clum A."/>
            <person name="Daum C."/>
            <person name="Haridas S."/>
            <person name="He G."/>
            <person name="LaButti K."/>
            <person name="Lipzen A."/>
            <person name="Mondo S."/>
            <person name="Riley R."/>
            <person name="Salamov A."/>
            <person name="Simmons B.A."/>
            <person name="Magnuson J.K."/>
            <person name="Henrissat B."/>
            <person name="Mortensen U.H."/>
            <person name="Larsen T.O."/>
            <person name="Devries R.P."/>
            <person name="Grigoriev I.V."/>
            <person name="Machida M."/>
            <person name="Baker S.E."/>
            <person name="Andersen M.R."/>
        </authorList>
    </citation>
    <scope>NUCLEOTIDE SEQUENCE [LARGE SCALE GENOMIC DNA]</scope>
    <source>
        <strain evidence="2 3">CBS 117626</strain>
    </source>
</reference>
<feature type="region of interest" description="Disordered" evidence="1">
    <location>
        <begin position="1"/>
        <end position="31"/>
    </location>
</feature>
<dbReference type="Proteomes" id="UP000326950">
    <property type="component" value="Unassembled WGS sequence"/>
</dbReference>
<evidence type="ECO:0000256" key="1">
    <source>
        <dbReference type="SAM" id="MobiDB-lite"/>
    </source>
</evidence>
<dbReference type="AlphaFoldDB" id="A0A5N6UNJ3"/>
<protein>
    <submittedName>
        <fullName evidence="2">Uncharacterized protein</fullName>
    </submittedName>
</protein>
<accession>A0A5N6UNJ3</accession>
<dbReference type="EMBL" id="ML738661">
    <property type="protein sequence ID" value="KAE8160194.1"/>
    <property type="molecule type" value="Genomic_DNA"/>
</dbReference>
<organism evidence="2 3">
    <name type="scientific">Aspergillus tamarii</name>
    <dbReference type="NCBI Taxonomy" id="41984"/>
    <lineage>
        <taxon>Eukaryota</taxon>
        <taxon>Fungi</taxon>
        <taxon>Dikarya</taxon>
        <taxon>Ascomycota</taxon>
        <taxon>Pezizomycotina</taxon>
        <taxon>Eurotiomycetes</taxon>
        <taxon>Eurotiomycetidae</taxon>
        <taxon>Eurotiales</taxon>
        <taxon>Aspergillaceae</taxon>
        <taxon>Aspergillus</taxon>
        <taxon>Aspergillus subgen. Circumdati</taxon>
    </lineage>
</organism>
<evidence type="ECO:0000313" key="3">
    <source>
        <dbReference type="Proteomes" id="UP000326950"/>
    </source>
</evidence>
<gene>
    <name evidence="2" type="ORF">BDV40DRAFT_271160</name>
</gene>
<keyword evidence="3" id="KW-1185">Reference proteome</keyword>